<dbReference type="CDD" id="cd08414">
    <property type="entry name" value="PBP2_LTTR_aromatics_like"/>
    <property type="match status" value="1"/>
</dbReference>
<dbReference type="InterPro" id="IPR036388">
    <property type="entry name" value="WH-like_DNA-bd_sf"/>
</dbReference>
<dbReference type="AlphaFoldDB" id="A0A9X1NPZ2"/>
<dbReference type="InterPro" id="IPR000847">
    <property type="entry name" value="LysR_HTH_N"/>
</dbReference>
<dbReference type="GO" id="GO:0003700">
    <property type="term" value="F:DNA-binding transcription factor activity"/>
    <property type="evidence" value="ECO:0007669"/>
    <property type="project" value="InterPro"/>
</dbReference>
<proteinExistence type="inferred from homology"/>
<evidence type="ECO:0000313" key="6">
    <source>
        <dbReference type="EMBL" id="MCD5317028.1"/>
    </source>
</evidence>
<evidence type="ECO:0000313" key="7">
    <source>
        <dbReference type="Proteomes" id="UP001138997"/>
    </source>
</evidence>
<organism evidence="6 7">
    <name type="scientific">Kineosporia babensis</name>
    <dbReference type="NCBI Taxonomy" id="499548"/>
    <lineage>
        <taxon>Bacteria</taxon>
        <taxon>Bacillati</taxon>
        <taxon>Actinomycetota</taxon>
        <taxon>Actinomycetes</taxon>
        <taxon>Kineosporiales</taxon>
        <taxon>Kineosporiaceae</taxon>
        <taxon>Kineosporia</taxon>
    </lineage>
</organism>
<dbReference type="EMBL" id="JAJOMB010000039">
    <property type="protein sequence ID" value="MCD5317028.1"/>
    <property type="molecule type" value="Genomic_DNA"/>
</dbReference>
<dbReference type="Proteomes" id="UP001138997">
    <property type="component" value="Unassembled WGS sequence"/>
</dbReference>
<evidence type="ECO:0000256" key="3">
    <source>
        <dbReference type="ARBA" id="ARBA00023125"/>
    </source>
</evidence>
<evidence type="ECO:0000256" key="1">
    <source>
        <dbReference type="ARBA" id="ARBA00009437"/>
    </source>
</evidence>
<dbReference type="PANTHER" id="PTHR30346">
    <property type="entry name" value="TRANSCRIPTIONAL DUAL REGULATOR HCAR-RELATED"/>
    <property type="match status" value="1"/>
</dbReference>
<dbReference type="InterPro" id="IPR005119">
    <property type="entry name" value="LysR_subst-bd"/>
</dbReference>
<keyword evidence="2" id="KW-0805">Transcription regulation</keyword>
<comment type="caution">
    <text evidence="6">The sequence shown here is derived from an EMBL/GenBank/DDBJ whole genome shotgun (WGS) entry which is preliminary data.</text>
</comment>
<name>A0A9X1NPZ2_9ACTN</name>
<dbReference type="Pfam" id="PF00126">
    <property type="entry name" value="HTH_1"/>
    <property type="match status" value="1"/>
</dbReference>
<comment type="similarity">
    <text evidence="1">Belongs to the LysR transcriptional regulatory family.</text>
</comment>
<keyword evidence="4" id="KW-0804">Transcription</keyword>
<evidence type="ECO:0000256" key="2">
    <source>
        <dbReference type="ARBA" id="ARBA00023015"/>
    </source>
</evidence>
<evidence type="ECO:0000259" key="5">
    <source>
        <dbReference type="PROSITE" id="PS50931"/>
    </source>
</evidence>
<gene>
    <name evidence="6" type="ORF">LR394_39645</name>
</gene>
<protein>
    <submittedName>
        <fullName evidence="6">LysR family transcriptional regulator</fullName>
    </submittedName>
</protein>
<keyword evidence="3" id="KW-0238">DNA-binding</keyword>
<dbReference type="InterPro" id="IPR036390">
    <property type="entry name" value="WH_DNA-bd_sf"/>
</dbReference>
<dbReference type="FunFam" id="1.10.10.10:FF:000001">
    <property type="entry name" value="LysR family transcriptional regulator"/>
    <property type="match status" value="1"/>
</dbReference>
<keyword evidence="7" id="KW-1185">Reference proteome</keyword>
<dbReference type="Gene3D" id="3.40.190.10">
    <property type="entry name" value="Periplasmic binding protein-like II"/>
    <property type="match status" value="2"/>
</dbReference>
<dbReference type="Pfam" id="PF03466">
    <property type="entry name" value="LysR_substrate"/>
    <property type="match status" value="1"/>
</dbReference>
<dbReference type="PANTHER" id="PTHR30346:SF0">
    <property type="entry name" value="HCA OPERON TRANSCRIPTIONAL ACTIVATOR HCAR"/>
    <property type="match status" value="1"/>
</dbReference>
<dbReference type="Gene3D" id="1.10.10.10">
    <property type="entry name" value="Winged helix-like DNA-binding domain superfamily/Winged helix DNA-binding domain"/>
    <property type="match status" value="1"/>
</dbReference>
<evidence type="ECO:0000256" key="4">
    <source>
        <dbReference type="ARBA" id="ARBA00023163"/>
    </source>
</evidence>
<dbReference type="SUPFAM" id="SSF46785">
    <property type="entry name" value="Winged helix' DNA-binding domain"/>
    <property type="match status" value="1"/>
</dbReference>
<reference evidence="6" key="1">
    <citation type="submission" date="2021-11" db="EMBL/GenBank/DDBJ databases">
        <title>Streptomyces corallinus and Kineosporia corallina sp. nov., two new coral-derived marine actinobacteria.</title>
        <authorList>
            <person name="Buangrab K."/>
            <person name="Sutthacheep M."/>
            <person name="Yeemin T."/>
            <person name="Harunari E."/>
            <person name="Igarashi Y."/>
            <person name="Sripreechasak P."/>
            <person name="Kanchanasin P."/>
            <person name="Tanasupawat S."/>
            <person name="Phongsopitanun W."/>
        </authorList>
    </citation>
    <scope>NUCLEOTIDE SEQUENCE</scope>
    <source>
        <strain evidence="6">JCM 31032</strain>
    </source>
</reference>
<dbReference type="SUPFAM" id="SSF53850">
    <property type="entry name" value="Periplasmic binding protein-like II"/>
    <property type="match status" value="1"/>
</dbReference>
<sequence length="297" mass="32746">MAETRALVDLDLRLVHCFSVLAQYQHFGRAAVALHTTQPSLTRQIRRLENQVGTRLLERSPRGTSLTPAGEAFLPLADELLTVAGRALAQTHAVGVSRAITIGYTMNLIVTRAAQELSRLHPTAEVRTRHLSWDQPRTALLEHQVDAVLTRSPLNTQGLETIVLREEPRVLLLSTGHRLAERTSLTLDDIADEPMPRTSDPGWNAFWRIDPRPDGRPAPTGPLLEDLEDKSEAVASGRAVAIVPAGEYIQRLRPDLTTVPVAGLAPSEVLMATRRDDHRPLTRALQEIAKQVLSAED</sequence>
<feature type="domain" description="HTH lysR-type" evidence="5">
    <location>
        <begin position="10"/>
        <end position="67"/>
    </location>
</feature>
<dbReference type="GO" id="GO:0032993">
    <property type="term" value="C:protein-DNA complex"/>
    <property type="evidence" value="ECO:0007669"/>
    <property type="project" value="TreeGrafter"/>
</dbReference>
<dbReference type="PROSITE" id="PS50931">
    <property type="entry name" value="HTH_LYSR"/>
    <property type="match status" value="1"/>
</dbReference>
<dbReference type="GO" id="GO:0003677">
    <property type="term" value="F:DNA binding"/>
    <property type="evidence" value="ECO:0007669"/>
    <property type="project" value="UniProtKB-KW"/>
</dbReference>
<dbReference type="PRINTS" id="PR00039">
    <property type="entry name" value="HTHLYSR"/>
</dbReference>
<accession>A0A9X1NPZ2</accession>
<dbReference type="RefSeq" id="WP_231449880.1">
    <property type="nucleotide sequence ID" value="NZ_JAJOMB010000039.1"/>
</dbReference>